<dbReference type="NCBIfam" id="TIGR01730">
    <property type="entry name" value="RND_mfp"/>
    <property type="match status" value="1"/>
</dbReference>
<keyword evidence="2" id="KW-0732">Signal</keyword>
<protein>
    <submittedName>
        <fullName evidence="5">Resistance-nodulation-cell division (RND) efflux membrane fusion protein</fullName>
    </submittedName>
</protein>
<evidence type="ECO:0000313" key="5">
    <source>
        <dbReference type="EMBL" id="GEP41533.1"/>
    </source>
</evidence>
<dbReference type="Gene3D" id="1.10.287.470">
    <property type="entry name" value="Helix hairpin bin"/>
    <property type="match status" value="1"/>
</dbReference>
<proteinExistence type="inferred from homology"/>
<dbReference type="InterPro" id="IPR058625">
    <property type="entry name" value="MdtA-like_BSH"/>
</dbReference>
<evidence type="ECO:0000259" key="3">
    <source>
        <dbReference type="Pfam" id="PF25917"/>
    </source>
</evidence>
<dbReference type="AlphaFoldDB" id="A0A512M480"/>
<dbReference type="InterPro" id="IPR058792">
    <property type="entry name" value="Beta-barrel_RND_2"/>
</dbReference>
<name>A0A512M480_9BACT</name>
<dbReference type="GO" id="GO:0051301">
    <property type="term" value="P:cell division"/>
    <property type="evidence" value="ECO:0007669"/>
    <property type="project" value="UniProtKB-KW"/>
</dbReference>
<dbReference type="PANTHER" id="PTHR30469">
    <property type="entry name" value="MULTIDRUG RESISTANCE PROTEIN MDTA"/>
    <property type="match status" value="1"/>
</dbReference>
<dbReference type="PANTHER" id="PTHR30469:SF15">
    <property type="entry name" value="HLYD FAMILY OF SECRETION PROTEINS"/>
    <property type="match status" value="1"/>
</dbReference>
<evidence type="ECO:0000256" key="1">
    <source>
        <dbReference type="ARBA" id="ARBA00009477"/>
    </source>
</evidence>
<feature type="domain" description="CusB-like beta-barrel" evidence="4">
    <location>
        <begin position="219"/>
        <end position="290"/>
    </location>
</feature>
<accession>A0A512M480</accession>
<dbReference type="SUPFAM" id="SSF111369">
    <property type="entry name" value="HlyD-like secretion proteins"/>
    <property type="match status" value="1"/>
</dbReference>
<dbReference type="InterPro" id="IPR006143">
    <property type="entry name" value="RND_pump_MFP"/>
</dbReference>
<dbReference type="Pfam" id="PF25954">
    <property type="entry name" value="Beta-barrel_RND_2"/>
    <property type="match status" value="1"/>
</dbReference>
<dbReference type="GO" id="GO:1990281">
    <property type="term" value="C:efflux pump complex"/>
    <property type="evidence" value="ECO:0007669"/>
    <property type="project" value="TreeGrafter"/>
</dbReference>
<comment type="similarity">
    <text evidence="1">Belongs to the membrane fusion protein (MFP) (TC 8.A.1) family.</text>
</comment>
<evidence type="ECO:0000259" key="4">
    <source>
        <dbReference type="Pfam" id="PF25954"/>
    </source>
</evidence>
<evidence type="ECO:0000313" key="6">
    <source>
        <dbReference type="Proteomes" id="UP000321577"/>
    </source>
</evidence>
<dbReference type="Pfam" id="PF25917">
    <property type="entry name" value="BSH_RND"/>
    <property type="match status" value="1"/>
</dbReference>
<feature type="chain" id="PRO_5021883770" evidence="2">
    <location>
        <begin position="27"/>
        <end position="366"/>
    </location>
</feature>
<gene>
    <name evidence="5" type="ORF">BGE01nite_08240</name>
</gene>
<dbReference type="EMBL" id="BKAG01000003">
    <property type="protein sequence ID" value="GEP41533.1"/>
    <property type="molecule type" value="Genomic_DNA"/>
</dbReference>
<keyword evidence="6" id="KW-1185">Reference proteome</keyword>
<dbReference type="Gene3D" id="2.40.420.20">
    <property type="match status" value="1"/>
</dbReference>
<comment type="caution">
    <text evidence="5">The sequence shown here is derived from an EMBL/GenBank/DDBJ whole genome shotgun (WGS) entry which is preliminary data.</text>
</comment>
<dbReference type="Gene3D" id="2.40.30.170">
    <property type="match status" value="1"/>
</dbReference>
<feature type="signal peptide" evidence="2">
    <location>
        <begin position="1"/>
        <end position="26"/>
    </location>
</feature>
<dbReference type="RefSeq" id="WP_146848989.1">
    <property type="nucleotide sequence ID" value="NZ_BKAG01000003.1"/>
</dbReference>
<dbReference type="GO" id="GO:0015562">
    <property type="term" value="F:efflux transmembrane transporter activity"/>
    <property type="evidence" value="ECO:0007669"/>
    <property type="project" value="TreeGrafter"/>
</dbReference>
<evidence type="ECO:0000256" key="2">
    <source>
        <dbReference type="SAM" id="SignalP"/>
    </source>
</evidence>
<dbReference type="FunFam" id="2.40.30.170:FF:000010">
    <property type="entry name" value="Efflux RND transporter periplasmic adaptor subunit"/>
    <property type="match status" value="1"/>
</dbReference>
<sequence>MSPPAPLAATAAAAALLLGLTLTACHKPPPAENITPPAPAKPIDVTSAKVESRDMPRYLRVTGQLQAAWDAMVASDAAGKVESTPVERGAVVKAGDVLVKLDERVSQINLREAESSVALAKAQADLSGSEYERNQPLAAAKAIAQADLNRLRTDTAAKDAQLAAAEARRDMAQKSLKDAVILSPFAGTVAERLVSPGEYVQPGKAVARVVDTHTLRLLLNVPEAAVGRVKAGQTVEFTVSAYPKVTFQGKINFIGAAVREASRDLLVEAEVDNQDGRLKPGLFAEARLTTGEEKTLAVPAAALRIDGTKRRLYVIKNNQLEERLVDIGENEKDWVEIRQGGVSEGEAVVLKPGPDAADGVPVVAKP</sequence>
<feature type="domain" description="Multidrug resistance protein MdtA-like barrel-sandwich hybrid" evidence="3">
    <location>
        <begin position="72"/>
        <end position="211"/>
    </location>
</feature>
<keyword evidence="5" id="KW-0132">Cell division</keyword>
<dbReference type="Proteomes" id="UP000321577">
    <property type="component" value="Unassembled WGS sequence"/>
</dbReference>
<keyword evidence="5" id="KW-0131">Cell cycle</keyword>
<dbReference type="OrthoDB" id="9810430at2"/>
<reference evidence="5 6" key="1">
    <citation type="submission" date="2019-07" db="EMBL/GenBank/DDBJ databases">
        <title>Whole genome shotgun sequence of Brevifollis gellanilyticus NBRC 108608.</title>
        <authorList>
            <person name="Hosoyama A."/>
            <person name="Uohara A."/>
            <person name="Ohji S."/>
            <person name="Ichikawa N."/>
        </authorList>
    </citation>
    <scope>NUCLEOTIDE SEQUENCE [LARGE SCALE GENOMIC DNA]</scope>
    <source>
        <strain evidence="5 6">NBRC 108608</strain>
    </source>
</reference>
<organism evidence="5 6">
    <name type="scientific">Brevifollis gellanilyticus</name>
    <dbReference type="NCBI Taxonomy" id="748831"/>
    <lineage>
        <taxon>Bacteria</taxon>
        <taxon>Pseudomonadati</taxon>
        <taxon>Verrucomicrobiota</taxon>
        <taxon>Verrucomicrobiia</taxon>
        <taxon>Verrucomicrobiales</taxon>
        <taxon>Verrucomicrobiaceae</taxon>
    </lineage>
</organism>
<dbReference type="Gene3D" id="2.40.50.100">
    <property type="match status" value="1"/>
</dbReference>